<dbReference type="EMBL" id="FNHE01000003">
    <property type="protein sequence ID" value="SDM01827.1"/>
    <property type="molecule type" value="Genomic_DNA"/>
</dbReference>
<sequence length="142" mass="15481">MQISRSAAEALASAHDRIFSGTANQNGKKTLAAWADEAGVSLSTVHRSGHLKAAFLAQAAEFSKAIEEPARAAAKDKVAELERKLRERNEQHNAAVESMNVMAQQIQVLALENQRLREALQRAKGDVLVPFRQPRSGRASKP</sequence>
<protein>
    <recommendedName>
        <fullName evidence="4">Replication region DNA-binding N-term</fullName>
    </recommendedName>
</protein>
<evidence type="ECO:0000256" key="1">
    <source>
        <dbReference type="SAM" id="Coils"/>
    </source>
</evidence>
<reference evidence="3" key="1">
    <citation type="submission" date="2016-10" db="EMBL/GenBank/DDBJ databases">
        <authorList>
            <person name="Varghese N."/>
            <person name="Submissions S."/>
        </authorList>
    </citation>
    <scope>NUCLEOTIDE SEQUENCE [LARGE SCALE GENOMIC DNA]</scope>
    <source>
        <strain evidence="3">DSM 45419</strain>
    </source>
</reference>
<keyword evidence="1" id="KW-0175">Coiled coil</keyword>
<dbReference type="STRING" id="1137991.SAMN05660642_01348"/>
<proteinExistence type="predicted"/>
<dbReference type="RefSeq" id="WP_139177038.1">
    <property type="nucleotide sequence ID" value="NZ_FNHE01000003.1"/>
</dbReference>
<dbReference type="Proteomes" id="UP000198680">
    <property type="component" value="Unassembled WGS sequence"/>
</dbReference>
<keyword evidence="3" id="KW-1185">Reference proteome</keyword>
<evidence type="ECO:0000313" key="3">
    <source>
        <dbReference type="Proteomes" id="UP000198680"/>
    </source>
</evidence>
<gene>
    <name evidence="2" type="ORF">SAMN05660642_01348</name>
</gene>
<feature type="coiled-coil region" evidence="1">
    <location>
        <begin position="71"/>
        <end position="126"/>
    </location>
</feature>
<dbReference type="AlphaFoldDB" id="A0A1G9PUB0"/>
<evidence type="ECO:0000313" key="2">
    <source>
        <dbReference type="EMBL" id="SDM01827.1"/>
    </source>
</evidence>
<accession>A0A1G9PUB0</accession>
<organism evidence="2 3">
    <name type="scientific">Geodermatophilus siccatus</name>
    <dbReference type="NCBI Taxonomy" id="1137991"/>
    <lineage>
        <taxon>Bacteria</taxon>
        <taxon>Bacillati</taxon>
        <taxon>Actinomycetota</taxon>
        <taxon>Actinomycetes</taxon>
        <taxon>Geodermatophilales</taxon>
        <taxon>Geodermatophilaceae</taxon>
        <taxon>Geodermatophilus</taxon>
    </lineage>
</organism>
<name>A0A1G9PUB0_9ACTN</name>
<evidence type="ECO:0008006" key="4">
    <source>
        <dbReference type="Google" id="ProtNLM"/>
    </source>
</evidence>